<feature type="binding site" evidence="5">
    <location>
        <position position="191"/>
    </location>
    <ligand>
        <name>Mg(2+)</name>
        <dbReference type="ChEBI" id="CHEBI:18420"/>
    </ligand>
</feature>
<keyword evidence="3 5" id="KW-0831">Ubiquinone biosynthesis</keyword>
<dbReference type="OrthoDB" id="3265906at2759"/>
<dbReference type="EC" id="2.1.1.-" evidence="5"/>
<dbReference type="EMBL" id="JABFUD020000002">
    <property type="protein sequence ID" value="KAI5083054.1"/>
    <property type="molecule type" value="Genomic_DNA"/>
</dbReference>
<keyword evidence="5" id="KW-0496">Mitochondrion</keyword>
<comment type="caution">
    <text evidence="7">The sequence shown here is derived from an EMBL/GenBank/DDBJ whole genome shotgun (WGS) entry which is preliminary data.</text>
</comment>
<dbReference type="Gene3D" id="3.40.50.150">
    <property type="entry name" value="Vaccinia Virus protein VP39"/>
    <property type="match status" value="1"/>
</dbReference>
<dbReference type="GO" id="GO:0010420">
    <property type="term" value="F:polyprenyldihydroxybenzoate methyltransferase activity"/>
    <property type="evidence" value="ECO:0007669"/>
    <property type="project" value="UniProtKB-UniRule"/>
</dbReference>
<comment type="pathway">
    <text evidence="5">Cofactor biosynthesis; ubiquinone biosynthesis.</text>
</comment>
<dbReference type="GO" id="GO:0046872">
    <property type="term" value="F:metal ion binding"/>
    <property type="evidence" value="ECO:0007669"/>
    <property type="project" value="UniProtKB-KW"/>
</dbReference>
<comment type="catalytic activity">
    <reaction evidence="5">
        <text>a 3,4-dihydroxy-5-(all-trans-polyprenyl)benzoate + S-adenosyl-L-methionine = a 4-hydroxy-3-methoxy-5-(all-trans-polyprenyl)benzoate + S-adenosyl-L-homocysteine + H(+)</text>
        <dbReference type="Rhea" id="RHEA:44452"/>
        <dbReference type="Rhea" id="RHEA-COMP:10930"/>
        <dbReference type="Rhea" id="RHEA-COMP:10931"/>
        <dbReference type="ChEBI" id="CHEBI:15378"/>
        <dbReference type="ChEBI" id="CHEBI:57856"/>
        <dbReference type="ChEBI" id="CHEBI:59789"/>
        <dbReference type="ChEBI" id="CHEBI:64694"/>
        <dbReference type="ChEBI" id="CHEBI:84443"/>
        <dbReference type="EC" id="2.1.1.114"/>
    </reaction>
</comment>
<evidence type="ECO:0000256" key="6">
    <source>
        <dbReference type="SAM" id="MobiDB-lite"/>
    </source>
</evidence>
<evidence type="ECO:0000256" key="3">
    <source>
        <dbReference type="ARBA" id="ARBA00022688"/>
    </source>
</evidence>
<dbReference type="EC" id="2.1.1.64" evidence="5"/>
<dbReference type="InterPro" id="IPR010233">
    <property type="entry name" value="UbiG_MeTrfase"/>
</dbReference>
<dbReference type="GO" id="GO:0032259">
    <property type="term" value="P:methylation"/>
    <property type="evidence" value="ECO:0007669"/>
    <property type="project" value="UniProtKB-KW"/>
</dbReference>
<evidence type="ECO:0000313" key="8">
    <source>
        <dbReference type="Proteomes" id="UP000886520"/>
    </source>
</evidence>
<feature type="binding site" evidence="5">
    <location>
        <position position="192"/>
    </location>
    <ligand>
        <name>Mg(2+)</name>
        <dbReference type="ChEBI" id="CHEBI:18420"/>
    </ligand>
</feature>
<dbReference type="Pfam" id="PF13489">
    <property type="entry name" value="Methyltransf_23"/>
    <property type="match status" value="1"/>
</dbReference>
<comment type="subunit">
    <text evidence="5">Component of a multi-subunit COQ enzyme complex.</text>
</comment>
<proteinExistence type="inferred from homology"/>
<dbReference type="SUPFAM" id="SSF53335">
    <property type="entry name" value="S-adenosyl-L-methionine-dependent methyltransferases"/>
    <property type="match status" value="1"/>
</dbReference>
<dbReference type="CDD" id="cd02440">
    <property type="entry name" value="AdoMet_MTases"/>
    <property type="match status" value="1"/>
</dbReference>
<gene>
    <name evidence="5" type="primary">COQ3</name>
    <name evidence="7" type="ORF">GOP47_0002797</name>
</gene>
<protein>
    <recommendedName>
        <fullName evidence="5">Ubiquinone biosynthesis O-methyltransferase, mitochondrial</fullName>
    </recommendedName>
    <alternativeName>
        <fullName evidence="5">3-demethylubiquinol 3-O-methyltransferase</fullName>
        <ecNumber evidence="5">2.1.1.64</ecNumber>
    </alternativeName>
    <alternativeName>
        <fullName evidence="5">3-demethylubiquinone 3-O-methyltransferase</fullName>
        <ecNumber evidence="5">2.1.1.-</ecNumber>
    </alternativeName>
    <alternativeName>
        <fullName evidence="5">Polyprenyldihydroxybenzoate methyltransferase</fullName>
        <ecNumber evidence="5">2.1.1.114</ecNumber>
    </alternativeName>
</protein>
<dbReference type="HAMAP" id="MF_00472">
    <property type="entry name" value="UbiG"/>
    <property type="match status" value="1"/>
</dbReference>
<evidence type="ECO:0000256" key="2">
    <source>
        <dbReference type="ARBA" id="ARBA00022679"/>
    </source>
</evidence>
<evidence type="ECO:0000256" key="5">
    <source>
        <dbReference type="HAMAP-Rule" id="MF_03190"/>
    </source>
</evidence>
<name>A0A9D4VB08_ADICA</name>
<keyword evidence="8" id="KW-1185">Reference proteome</keyword>
<dbReference type="Proteomes" id="UP000886520">
    <property type="component" value="Chromosome 3"/>
</dbReference>
<keyword evidence="5" id="KW-0472">Membrane</keyword>
<dbReference type="GO" id="GO:0061542">
    <property type="term" value="F:3-demethylubiquinol 3-O-methyltransferase activity"/>
    <property type="evidence" value="ECO:0007669"/>
    <property type="project" value="UniProtKB-UniRule"/>
</dbReference>
<evidence type="ECO:0000313" key="7">
    <source>
        <dbReference type="EMBL" id="KAI5083054.1"/>
    </source>
</evidence>
<keyword evidence="5" id="KW-0479">Metal-binding</keyword>
<keyword evidence="5" id="KW-0999">Mitochondrion inner membrane</keyword>
<comment type="similarity">
    <text evidence="5">Belongs to the class I-like SAM-binding methyltransferase superfamily. UbiG/COQ3 family.</text>
</comment>
<feature type="binding site" evidence="5">
    <location>
        <position position="141"/>
    </location>
    <ligand>
        <name>S-adenosyl-L-methionine</name>
        <dbReference type="ChEBI" id="CHEBI:59789"/>
    </ligand>
</feature>
<keyword evidence="2 5" id="KW-0808">Transferase</keyword>
<comment type="catalytic activity">
    <reaction evidence="5">
        <text>a 3-demethylubiquinone + S-adenosyl-L-methionine = a ubiquinone + S-adenosyl-L-homocysteine</text>
        <dbReference type="Rhea" id="RHEA:81215"/>
        <dbReference type="Rhea" id="RHEA-COMP:9565"/>
        <dbReference type="Rhea" id="RHEA-COMP:19654"/>
        <dbReference type="ChEBI" id="CHEBI:16389"/>
        <dbReference type="ChEBI" id="CHEBI:57856"/>
        <dbReference type="ChEBI" id="CHEBI:59789"/>
        <dbReference type="ChEBI" id="CHEBI:231825"/>
    </reaction>
</comment>
<organism evidence="7 8">
    <name type="scientific">Adiantum capillus-veneris</name>
    <name type="common">Maidenhair fern</name>
    <dbReference type="NCBI Taxonomy" id="13818"/>
    <lineage>
        <taxon>Eukaryota</taxon>
        <taxon>Viridiplantae</taxon>
        <taxon>Streptophyta</taxon>
        <taxon>Embryophyta</taxon>
        <taxon>Tracheophyta</taxon>
        <taxon>Polypodiopsida</taxon>
        <taxon>Polypodiidae</taxon>
        <taxon>Polypodiales</taxon>
        <taxon>Pteridineae</taxon>
        <taxon>Pteridaceae</taxon>
        <taxon>Vittarioideae</taxon>
        <taxon>Adiantum</taxon>
    </lineage>
</organism>
<keyword evidence="4 5" id="KW-0949">S-adenosyl-L-methionine</keyword>
<dbReference type="AlphaFoldDB" id="A0A9D4VB08"/>
<feature type="binding site" evidence="5">
    <location>
        <position position="120"/>
    </location>
    <ligand>
        <name>S-adenosyl-L-methionine</name>
        <dbReference type="ChEBI" id="CHEBI:59789"/>
    </ligand>
</feature>
<evidence type="ECO:0000256" key="1">
    <source>
        <dbReference type="ARBA" id="ARBA00022603"/>
    </source>
</evidence>
<dbReference type="NCBIfam" id="TIGR01983">
    <property type="entry name" value="UbiG"/>
    <property type="match status" value="1"/>
</dbReference>
<dbReference type="GO" id="GO:0031314">
    <property type="term" value="C:extrinsic component of mitochondrial inner membrane"/>
    <property type="evidence" value="ECO:0007669"/>
    <property type="project" value="UniProtKB-UniRule"/>
</dbReference>
<keyword evidence="5" id="KW-0460">Magnesium</keyword>
<dbReference type="PANTHER" id="PTHR43464:SF19">
    <property type="entry name" value="UBIQUINONE BIOSYNTHESIS O-METHYLTRANSFERASE, MITOCHONDRIAL"/>
    <property type="match status" value="1"/>
</dbReference>
<feature type="binding site" evidence="5">
    <location>
        <position position="188"/>
    </location>
    <ligand>
        <name>Mg(2+)</name>
        <dbReference type="ChEBI" id="CHEBI:18420"/>
    </ligand>
</feature>
<comment type="function">
    <text evidence="5">O-methyltransferase required for two non-consecutive steps during ubiquinone biosynthesis. Catalyzes the 2 O-methylation of 3,4-dihydroxy-5-(all-trans-polyprenyl)benzoic acid into 4-hydroxy-3-methoxy-5-(all-trans-polyprenyl)benzoic acid. Also catalyzes the last step of ubiquinone biosynthesis by mediating methylation of 3-demethylubiquinone into ubiquinone. Also able to mediate the methylation of 3-demethylubiquinol into ubiquinol.</text>
</comment>
<feature type="binding site" evidence="5">
    <location>
        <position position="187"/>
    </location>
    <ligand>
        <name>S-adenosyl-L-methionine</name>
        <dbReference type="ChEBI" id="CHEBI:59789"/>
    </ligand>
</feature>
<reference evidence="7" key="1">
    <citation type="submission" date="2021-01" db="EMBL/GenBank/DDBJ databases">
        <title>Adiantum capillus-veneris genome.</title>
        <authorList>
            <person name="Fang Y."/>
            <person name="Liao Q."/>
        </authorList>
    </citation>
    <scope>NUCLEOTIDE SEQUENCE</scope>
    <source>
        <strain evidence="7">H3</strain>
        <tissue evidence="7">Leaf</tissue>
    </source>
</reference>
<accession>A0A9D4VB08</accession>
<dbReference type="EC" id="2.1.1.114" evidence="5"/>
<sequence>MLRATLKDGSLRHTYRHLRRAALCTISSSSTPAHPPHHHQPAHNVTQEASGHRKPLISASEISKFSAMAETWWDSKGPFKPLHMMNPTRISFIRSALCRHFKKDSSCAKPFEGLKFLDVGCGGGLLSEPLARLGAEVVGIDAVEKNIKIASAHALKDPVTASIEYICCTSDNLSSESYGQFDAVISLEVIEHVTEPKAFLDSLSALTKTDGAITLSTINRSLSAYILAIVAAEHLLHWVPKGTHEWSKFITPDELALLMEQAGLKLQEMAGMVFNPISGKWSLSTNTTVNYIAYGTKPVVTTA</sequence>
<evidence type="ECO:0000256" key="4">
    <source>
        <dbReference type="ARBA" id="ARBA00022691"/>
    </source>
</evidence>
<keyword evidence="1 5" id="KW-0489">Methyltransferase</keyword>
<feature type="region of interest" description="Disordered" evidence="6">
    <location>
        <begin position="28"/>
        <end position="50"/>
    </location>
</feature>
<comment type="subcellular location">
    <subcellularLocation>
        <location evidence="5">Mitochondrion inner membrane</location>
        <topology evidence="5">Peripheral membrane protein</topology>
        <orientation evidence="5">Matrix side</orientation>
    </subcellularLocation>
</comment>
<feature type="binding site" evidence="5">
    <location>
        <position position="89"/>
    </location>
    <ligand>
        <name>S-adenosyl-L-methionine</name>
        <dbReference type="ChEBI" id="CHEBI:59789"/>
    </ligand>
</feature>
<comment type="cofactor">
    <cofactor evidence="5">
        <name>Mg(2+)</name>
        <dbReference type="ChEBI" id="CHEBI:18420"/>
    </cofactor>
</comment>
<dbReference type="InterPro" id="IPR029063">
    <property type="entry name" value="SAM-dependent_MTases_sf"/>
</dbReference>
<dbReference type="PANTHER" id="PTHR43464">
    <property type="entry name" value="METHYLTRANSFERASE"/>
    <property type="match status" value="1"/>
</dbReference>
<comment type="catalytic activity">
    <reaction evidence="5">
        <text>a 3-demethylubiquinol + S-adenosyl-L-methionine = a ubiquinol + S-adenosyl-L-homocysteine + H(+)</text>
        <dbReference type="Rhea" id="RHEA:44380"/>
        <dbReference type="Rhea" id="RHEA-COMP:9566"/>
        <dbReference type="Rhea" id="RHEA-COMP:10914"/>
        <dbReference type="ChEBI" id="CHEBI:15378"/>
        <dbReference type="ChEBI" id="CHEBI:17976"/>
        <dbReference type="ChEBI" id="CHEBI:57856"/>
        <dbReference type="ChEBI" id="CHEBI:59789"/>
        <dbReference type="ChEBI" id="CHEBI:84422"/>
        <dbReference type="EC" id="2.1.1.64"/>
    </reaction>
</comment>